<evidence type="ECO:0000256" key="2">
    <source>
        <dbReference type="PROSITE-ProRule" id="PRU00124"/>
    </source>
</evidence>
<feature type="disulfide bond" evidence="2">
    <location>
        <begin position="98"/>
        <end position="116"/>
    </location>
</feature>
<organism evidence="3 4">
    <name type="scientific">Thelohanellus kitauei</name>
    <name type="common">Myxosporean</name>
    <dbReference type="NCBI Taxonomy" id="669202"/>
    <lineage>
        <taxon>Eukaryota</taxon>
        <taxon>Metazoa</taxon>
        <taxon>Cnidaria</taxon>
        <taxon>Myxozoa</taxon>
        <taxon>Myxosporea</taxon>
        <taxon>Bivalvulida</taxon>
        <taxon>Platysporina</taxon>
        <taxon>Myxobolidae</taxon>
        <taxon>Thelohanellus</taxon>
    </lineage>
</organism>
<dbReference type="SMART" id="SM00192">
    <property type="entry name" value="LDLa"/>
    <property type="match status" value="1"/>
</dbReference>
<evidence type="ECO:0000256" key="1">
    <source>
        <dbReference type="ARBA" id="ARBA00023157"/>
    </source>
</evidence>
<dbReference type="SUPFAM" id="SSF57424">
    <property type="entry name" value="LDL receptor-like module"/>
    <property type="match status" value="1"/>
</dbReference>
<dbReference type="Gene3D" id="4.10.400.10">
    <property type="entry name" value="Low-density Lipoprotein Receptor"/>
    <property type="match status" value="1"/>
</dbReference>
<dbReference type="Proteomes" id="UP000031668">
    <property type="component" value="Unassembled WGS sequence"/>
</dbReference>
<comment type="caution">
    <text evidence="2">Lacks conserved residue(s) required for the propagation of feature annotation.</text>
</comment>
<gene>
    <name evidence="3" type="ORF">RF11_11613</name>
</gene>
<evidence type="ECO:0000313" key="4">
    <source>
        <dbReference type="Proteomes" id="UP000031668"/>
    </source>
</evidence>
<dbReference type="AlphaFoldDB" id="A0A0C2MSQ7"/>
<accession>A0A0C2MSQ7</accession>
<dbReference type="PROSITE" id="PS50068">
    <property type="entry name" value="LDLRA_2"/>
    <property type="match status" value="1"/>
</dbReference>
<comment type="caution">
    <text evidence="3">The sequence shown here is derived from an EMBL/GenBank/DDBJ whole genome shotgun (WGS) entry which is preliminary data.</text>
</comment>
<dbReference type="Pfam" id="PF00057">
    <property type="entry name" value="Ldl_recept_a"/>
    <property type="match status" value="1"/>
</dbReference>
<sequence>MLVHTDLNKSTRLNRVSYGNFSKAISLNIQTNYYSSKIENTKDIQHLNGNRICQMTCNPLIKSEDFCHCADEVEISKEYMCGLDNDICLKKFCVGYHCKNGRCLVNNVRCNSINDCGDRSDEKFCEVICSKNTHLCEGKCIPRTKICNEFIIGGHDLSYEYPGPEMKPSLNQMLEIGDFYDEYPI</sequence>
<protein>
    <submittedName>
        <fullName evidence="3">Low-density lipoprotein receptor-related protein 6</fullName>
    </submittedName>
</protein>
<keyword evidence="1 2" id="KW-1015">Disulfide bond</keyword>
<dbReference type="PROSITE" id="PS01209">
    <property type="entry name" value="LDLRA_1"/>
    <property type="match status" value="1"/>
</dbReference>
<keyword evidence="3" id="KW-0675">Receptor</keyword>
<dbReference type="CDD" id="cd00112">
    <property type="entry name" value="LDLa"/>
    <property type="match status" value="1"/>
</dbReference>
<dbReference type="InterPro" id="IPR002172">
    <property type="entry name" value="LDrepeatLR_classA_rpt"/>
</dbReference>
<keyword evidence="4" id="KW-1185">Reference proteome</keyword>
<name>A0A0C2MSQ7_THEKT</name>
<dbReference type="EMBL" id="JWZT01003261">
    <property type="protein sequence ID" value="KII67255.1"/>
    <property type="molecule type" value="Genomic_DNA"/>
</dbReference>
<feature type="disulfide bond" evidence="2">
    <location>
        <begin position="110"/>
        <end position="125"/>
    </location>
</feature>
<dbReference type="OrthoDB" id="428577at2759"/>
<proteinExistence type="predicted"/>
<keyword evidence="3" id="KW-0449">Lipoprotein</keyword>
<evidence type="ECO:0000313" key="3">
    <source>
        <dbReference type="EMBL" id="KII67255.1"/>
    </source>
</evidence>
<dbReference type="InterPro" id="IPR023415">
    <property type="entry name" value="LDLR_class-A_CS"/>
</dbReference>
<dbReference type="InterPro" id="IPR036055">
    <property type="entry name" value="LDL_receptor-like_sf"/>
</dbReference>
<reference evidence="3 4" key="1">
    <citation type="journal article" date="2014" name="Genome Biol. Evol.">
        <title>The genome of the myxosporean Thelohanellus kitauei shows adaptations to nutrient acquisition within its fish host.</title>
        <authorList>
            <person name="Yang Y."/>
            <person name="Xiong J."/>
            <person name="Zhou Z."/>
            <person name="Huo F."/>
            <person name="Miao W."/>
            <person name="Ran C."/>
            <person name="Liu Y."/>
            <person name="Zhang J."/>
            <person name="Feng J."/>
            <person name="Wang M."/>
            <person name="Wang M."/>
            <person name="Wang L."/>
            <person name="Yao B."/>
        </authorList>
    </citation>
    <scope>NUCLEOTIDE SEQUENCE [LARGE SCALE GENOMIC DNA]</scope>
    <source>
        <strain evidence="3">Wuqing</strain>
    </source>
</reference>